<accession>F5YNY7</accession>
<dbReference type="eggNOG" id="COG0546">
    <property type="taxonomic scope" value="Bacteria"/>
</dbReference>
<dbReference type="SUPFAM" id="SSF56784">
    <property type="entry name" value="HAD-like"/>
    <property type="match status" value="1"/>
</dbReference>
<organism evidence="2 3">
    <name type="scientific">Treponema primitia (strain ATCC BAA-887 / DSM 12427 / ZAS-2)</name>
    <dbReference type="NCBI Taxonomy" id="545694"/>
    <lineage>
        <taxon>Bacteria</taxon>
        <taxon>Pseudomonadati</taxon>
        <taxon>Spirochaetota</taxon>
        <taxon>Spirochaetia</taxon>
        <taxon>Spirochaetales</taxon>
        <taxon>Treponemataceae</taxon>
        <taxon>Treponema</taxon>
    </lineage>
</organism>
<proteinExistence type="predicted"/>
<keyword evidence="3" id="KW-1185">Reference proteome</keyword>
<dbReference type="InterPro" id="IPR023214">
    <property type="entry name" value="HAD_sf"/>
</dbReference>
<dbReference type="HOGENOM" id="CLU_1234063_0_0_12"/>
<dbReference type="CDD" id="cd01427">
    <property type="entry name" value="HAD_like"/>
    <property type="match status" value="1"/>
</dbReference>
<dbReference type="Pfam" id="PF00702">
    <property type="entry name" value="Hydrolase"/>
    <property type="match status" value="1"/>
</dbReference>
<keyword evidence="1" id="KW-0812">Transmembrane</keyword>
<dbReference type="AlphaFoldDB" id="F5YNY7"/>
<dbReference type="InterPro" id="IPR006439">
    <property type="entry name" value="HAD-SF_hydro_IA"/>
</dbReference>
<dbReference type="STRING" id="545694.TREPR_0017"/>
<gene>
    <name evidence="2" type="ordered locus">TREPR_0017</name>
</gene>
<dbReference type="Gene3D" id="3.40.50.1000">
    <property type="entry name" value="HAD superfamily/HAD-like"/>
    <property type="match status" value="1"/>
</dbReference>
<dbReference type="KEGG" id="tpi:TREPR_0017"/>
<dbReference type="NCBIfam" id="TIGR01549">
    <property type="entry name" value="HAD-SF-IA-v1"/>
    <property type="match status" value="1"/>
</dbReference>
<dbReference type="RefSeq" id="WP_015706433.1">
    <property type="nucleotide sequence ID" value="NC_015578.1"/>
</dbReference>
<evidence type="ECO:0000256" key="1">
    <source>
        <dbReference type="SAM" id="Phobius"/>
    </source>
</evidence>
<keyword evidence="1" id="KW-1133">Transmembrane helix</keyword>
<dbReference type="EMBL" id="CP001843">
    <property type="protein sequence ID" value="AEF85950.1"/>
    <property type="molecule type" value="Genomic_DNA"/>
</dbReference>
<reference evidence="3" key="1">
    <citation type="submission" date="2009-12" db="EMBL/GenBank/DDBJ databases">
        <title>Complete sequence of Treponema primitia strain ZAS-2.</title>
        <authorList>
            <person name="Tetu S.G."/>
            <person name="Matson E."/>
            <person name="Ren Q."/>
            <person name="Seshadri R."/>
            <person name="Elbourne L."/>
            <person name="Hassan K.A."/>
            <person name="Durkin A."/>
            <person name="Radune D."/>
            <person name="Mohamoud Y."/>
            <person name="Shay R."/>
            <person name="Jin S."/>
            <person name="Zhang X."/>
            <person name="Lucey K."/>
            <person name="Ballor N.R."/>
            <person name="Ottesen E."/>
            <person name="Rosenthal R."/>
            <person name="Allen A."/>
            <person name="Leadbetter J.R."/>
            <person name="Paulsen I.T."/>
        </authorList>
    </citation>
    <scope>NUCLEOTIDE SEQUENCE [LARGE SCALE GENOMIC DNA]</scope>
    <source>
        <strain evidence="3">ATCC BAA-887 / DSM 12427 / ZAS-2</strain>
    </source>
</reference>
<dbReference type="Gene3D" id="1.10.150.520">
    <property type="match status" value="1"/>
</dbReference>
<evidence type="ECO:0000313" key="3">
    <source>
        <dbReference type="Proteomes" id="UP000009223"/>
    </source>
</evidence>
<protein>
    <submittedName>
        <fullName evidence="2">Uncharacterized protein</fullName>
    </submittedName>
</protein>
<feature type="transmembrane region" description="Helical" evidence="1">
    <location>
        <begin position="27"/>
        <end position="46"/>
    </location>
</feature>
<keyword evidence="1" id="KW-0472">Membrane</keyword>
<reference evidence="2 3" key="2">
    <citation type="journal article" date="2011" name="ISME J.">
        <title>RNA-seq reveals cooperative metabolic interactions between two termite-gut spirochete species in co-culture.</title>
        <authorList>
            <person name="Rosenthal A.Z."/>
            <person name="Matson E.G."/>
            <person name="Eldar A."/>
            <person name="Leadbetter J.R."/>
        </authorList>
    </citation>
    <scope>NUCLEOTIDE SEQUENCE [LARGE SCALE GENOMIC DNA]</scope>
    <source>
        <strain evidence="3">ATCC BAA-887 / DSM 12427 / ZAS-2</strain>
    </source>
</reference>
<dbReference type="OrthoDB" id="9807630at2"/>
<name>F5YNY7_TREPZ</name>
<dbReference type="InterPro" id="IPR036412">
    <property type="entry name" value="HAD-like_sf"/>
</dbReference>
<sequence length="224" mass="26961">MRKFKKGKIFDYNCIILDMDGTLYYQFPLRVCIVFMILCHYILHLTKIKEVFILWKFRKLRENYIASINKDDFEEELYKKLSEYYHESLESIKKLIDYWINERPLPLIYFFRDRKLIKAIQKLKMNGIKIIVYSDYPVEKKISALKTLYVDYQFCAHDKNINCLKPDIQGIKYIIDVLRESIENILFIGDRYIKDGKCAAGVGMDYIILSRNPFLRAFQIFSMF</sequence>
<evidence type="ECO:0000313" key="2">
    <source>
        <dbReference type="EMBL" id="AEF85950.1"/>
    </source>
</evidence>
<dbReference type="Proteomes" id="UP000009223">
    <property type="component" value="Chromosome"/>
</dbReference>